<dbReference type="Proteomes" id="UP000019277">
    <property type="component" value="Unassembled WGS sequence"/>
</dbReference>
<proteinExistence type="predicted"/>
<feature type="domain" description="Glycosyltransferase subfamily 4-like N-terminal" evidence="3">
    <location>
        <begin position="12"/>
        <end position="175"/>
    </location>
</feature>
<evidence type="ECO:0000313" key="5">
    <source>
        <dbReference type="Proteomes" id="UP000019277"/>
    </source>
</evidence>
<sequence length="384" mass="41616">MWLVGPGFEFLSGLSVYTCRLANALAEEHDVSVVLLRKLIPARLYPGGKRTGDDLTSLSYDERVRVAGEVDWYWGAELGAVVRRLKRERPDVLVLQWWTAATLHTYLVLARAARQAGVPVVLEFHETQDTGEASVPLVAGYCRRVMPRLLAKASGALVHNRHDLELLRGTYGAALDHLTVEIAPHGPYDHLPPAPATDADADVTRLLFFGLIRPYKGVEDLVSAFNALSAEDAARFTLTVVGETWEGWTKPAELIAASPHADRITFVNRYVSDEEAGRFFADADALVLPYRRGSASGPLQIAMSGGIHVLLYAVGGLVEAVADYPGAVLLPPDDVTALRAALLDLPDRRAERFADPHSWAATTAAVDRLTTALTAAARTTPAAV</sequence>
<gene>
    <name evidence="4" type="ORF">UO65_4279</name>
</gene>
<evidence type="ECO:0000313" key="4">
    <source>
        <dbReference type="EMBL" id="EWC60391.1"/>
    </source>
</evidence>
<accession>W7IVG0</accession>
<name>W7IVG0_9PSEU</name>
<dbReference type="Gene3D" id="3.40.50.2000">
    <property type="entry name" value="Glycogen Phosphorylase B"/>
    <property type="match status" value="2"/>
</dbReference>
<keyword evidence="2 4" id="KW-0808">Transferase</keyword>
<keyword evidence="1" id="KW-0328">Glycosyltransferase</keyword>
<dbReference type="EMBL" id="AYXG01000161">
    <property type="protein sequence ID" value="EWC60391.1"/>
    <property type="molecule type" value="Genomic_DNA"/>
</dbReference>
<protein>
    <submittedName>
        <fullName evidence="4">Glycosyl transferase, group 1</fullName>
    </submittedName>
</protein>
<evidence type="ECO:0000256" key="1">
    <source>
        <dbReference type="ARBA" id="ARBA00022676"/>
    </source>
</evidence>
<organism evidence="4 5">
    <name type="scientific">Actinokineospora spheciospongiae</name>
    <dbReference type="NCBI Taxonomy" id="909613"/>
    <lineage>
        <taxon>Bacteria</taxon>
        <taxon>Bacillati</taxon>
        <taxon>Actinomycetota</taxon>
        <taxon>Actinomycetes</taxon>
        <taxon>Pseudonocardiales</taxon>
        <taxon>Pseudonocardiaceae</taxon>
        <taxon>Actinokineospora</taxon>
    </lineage>
</organism>
<dbReference type="eggNOG" id="COG0438">
    <property type="taxonomic scope" value="Bacteria"/>
</dbReference>
<dbReference type="Pfam" id="PF13579">
    <property type="entry name" value="Glyco_trans_4_4"/>
    <property type="match status" value="1"/>
</dbReference>
<comment type="caution">
    <text evidence="4">The sequence shown here is derived from an EMBL/GenBank/DDBJ whole genome shotgun (WGS) entry which is preliminary data.</text>
</comment>
<dbReference type="GO" id="GO:0016757">
    <property type="term" value="F:glycosyltransferase activity"/>
    <property type="evidence" value="ECO:0007669"/>
    <property type="project" value="UniProtKB-KW"/>
</dbReference>
<dbReference type="PANTHER" id="PTHR12526:SF634">
    <property type="entry name" value="BLL3361 PROTEIN"/>
    <property type="match status" value="1"/>
</dbReference>
<dbReference type="InterPro" id="IPR028098">
    <property type="entry name" value="Glyco_trans_4-like_N"/>
</dbReference>
<dbReference type="SUPFAM" id="SSF53756">
    <property type="entry name" value="UDP-Glycosyltransferase/glycogen phosphorylase"/>
    <property type="match status" value="1"/>
</dbReference>
<evidence type="ECO:0000256" key="2">
    <source>
        <dbReference type="ARBA" id="ARBA00022679"/>
    </source>
</evidence>
<dbReference type="STRING" id="909613.UO65_4279"/>
<dbReference type="AlphaFoldDB" id="W7IVG0"/>
<dbReference type="PANTHER" id="PTHR12526">
    <property type="entry name" value="GLYCOSYLTRANSFERASE"/>
    <property type="match status" value="1"/>
</dbReference>
<dbReference type="Pfam" id="PF13692">
    <property type="entry name" value="Glyco_trans_1_4"/>
    <property type="match status" value="1"/>
</dbReference>
<dbReference type="PATRIC" id="fig|909613.9.peg.4283"/>
<reference evidence="4 5" key="1">
    <citation type="journal article" date="2014" name="Genome Announc.">
        <title>Draft Genome Sequence of the Antitrypanosomally Active Sponge-Associated Bacterium Actinokineospora sp. Strain EG49.</title>
        <authorList>
            <person name="Harjes J."/>
            <person name="Ryu T."/>
            <person name="Abdelmohsen U.R."/>
            <person name="Moitinho-Silva L."/>
            <person name="Horn H."/>
            <person name="Ravasi T."/>
            <person name="Hentschel U."/>
        </authorList>
    </citation>
    <scope>NUCLEOTIDE SEQUENCE [LARGE SCALE GENOMIC DNA]</scope>
    <source>
        <strain evidence="4 5">EG49</strain>
    </source>
</reference>
<keyword evidence="5" id="KW-1185">Reference proteome</keyword>
<evidence type="ECO:0000259" key="3">
    <source>
        <dbReference type="Pfam" id="PF13579"/>
    </source>
</evidence>